<dbReference type="SUPFAM" id="SSF69618">
    <property type="entry name" value="HemD-like"/>
    <property type="match status" value="1"/>
</dbReference>
<dbReference type="GO" id="GO:0004852">
    <property type="term" value="F:uroporphyrinogen-III synthase activity"/>
    <property type="evidence" value="ECO:0007669"/>
    <property type="project" value="InterPro"/>
</dbReference>
<evidence type="ECO:0000313" key="2">
    <source>
        <dbReference type="EMBL" id="CAA9527982.1"/>
    </source>
</evidence>
<accession>A0A6J4TN88</accession>
<feature type="non-terminal residue" evidence="2">
    <location>
        <position position="1"/>
    </location>
</feature>
<evidence type="ECO:0000259" key="1">
    <source>
        <dbReference type="Pfam" id="PF02602"/>
    </source>
</evidence>
<proteinExistence type="predicted"/>
<dbReference type="Pfam" id="PF02602">
    <property type="entry name" value="HEM4"/>
    <property type="match status" value="1"/>
</dbReference>
<dbReference type="EMBL" id="CADCVX010000479">
    <property type="protein sequence ID" value="CAA9527982.1"/>
    <property type="molecule type" value="Genomic_DNA"/>
</dbReference>
<protein>
    <recommendedName>
        <fullName evidence="1">Tetrapyrrole biosynthesis uroporphyrinogen III synthase domain-containing protein</fullName>
    </recommendedName>
</protein>
<gene>
    <name evidence="2" type="ORF">AVDCRST_MAG91-2705</name>
</gene>
<dbReference type="InterPro" id="IPR003754">
    <property type="entry name" value="4pyrrol_synth_uPrphyn_synth"/>
</dbReference>
<dbReference type="InterPro" id="IPR036108">
    <property type="entry name" value="4pyrrol_syn_uPrphyn_synt_sf"/>
</dbReference>
<feature type="domain" description="Tetrapyrrole biosynthesis uroporphyrinogen III synthase" evidence="1">
    <location>
        <begin position="11"/>
        <end position="100"/>
    </location>
</feature>
<reference evidence="2" key="1">
    <citation type="submission" date="2020-02" db="EMBL/GenBank/DDBJ databases">
        <authorList>
            <person name="Meier V. D."/>
        </authorList>
    </citation>
    <scope>NUCLEOTIDE SEQUENCE</scope>
    <source>
        <strain evidence="2">AVDCRST_MAG91</strain>
    </source>
</reference>
<sequence length="117" mass="11652">CGEHRAGPPVRDARVTPVLVYTARAADALGPAAIDAARDGAVALLHSPRAAALFATLADAAGLDRGSVAIVAISEAAARAAGGGWRSVSAAPVPRDADMLAIARGLCQNGGQMSVDR</sequence>
<organism evidence="2">
    <name type="scientific">uncultured Sphingomonadaceae bacterium</name>
    <dbReference type="NCBI Taxonomy" id="169976"/>
    <lineage>
        <taxon>Bacteria</taxon>
        <taxon>Pseudomonadati</taxon>
        <taxon>Pseudomonadota</taxon>
        <taxon>Alphaproteobacteria</taxon>
        <taxon>Sphingomonadales</taxon>
        <taxon>Sphingomonadaceae</taxon>
        <taxon>environmental samples</taxon>
    </lineage>
</organism>
<dbReference type="AlphaFoldDB" id="A0A6J4TN88"/>
<dbReference type="GO" id="GO:0033014">
    <property type="term" value="P:tetrapyrrole biosynthetic process"/>
    <property type="evidence" value="ECO:0007669"/>
    <property type="project" value="InterPro"/>
</dbReference>
<name>A0A6J4TN88_9SPHN</name>